<evidence type="ECO:0000256" key="7">
    <source>
        <dbReference type="ARBA" id="ARBA00022723"/>
    </source>
</evidence>
<keyword evidence="5 10" id="KW-0031">Aminopeptidase</keyword>
<evidence type="ECO:0000256" key="3">
    <source>
        <dbReference type="ARBA" id="ARBA00001947"/>
    </source>
</evidence>
<sequence>MKEKNPAGDTIGHLGRIFAIDIEYKEDCMNQDTLRKYARTLLQSGVNLQENQTLIVSVDVENKDFAVIVTEEAYRLGAKEVVVNWRSSLITRQRLLHAKATVLENPADWIPIFYEQYLDDKAAFLSLISANPNALTGIPTERISLQSRNLNKVLSFYHAAIMNSTVTWCVASVPTVLWADLLGYKGTDEEKIDQLWQTLLKLCRIEDIEPKDTYKHHMAKLRHRREALNKLDLKALHYTCENGTDLLLELPEGHIWQGGEEHSKDGTVFNANIPTEEVFSAPQYNGVNGVVYSTKPLIYQGNTISDFSFTFKEGKIVEYTAKDGLDVLKELVETDEGSLYLGEVALVDHYSPISQSNQIFYETLFDENASCHLAIGAAYPTCLKDSDGLSEEELKARGLNHSLTHVDFMIGHEKMNIKGYTHDGQKIDIMVDGHLQF</sequence>
<dbReference type="PANTHER" id="PTHR34448:SF3">
    <property type="entry name" value="AMINOPEPTIDASE AMPS"/>
    <property type="match status" value="1"/>
</dbReference>
<dbReference type="InterPro" id="IPR000787">
    <property type="entry name" value="Peptidase_M29"/>
</dbReference>
<dbReference type="SUPFAM" id="SSF144052">
    <property type="entry name" value="Thermophilic metalloprotease-like"/>
    <property type="match status" value="1"/>
</dbReference>
<keyword evidence="8 10" id="KW-0378">Hydrolase</keyword>
<comment type="cofactor">
    <cofactor evidence="2">
        <name>Mg(2+)</name>
        <dbReference type="ChEBI" id="CHEBI:18420"/>
    </cofactor>
</comment>
<evidence type="ECO:0000256" key="4">
    <source>
        <dbReference type="ARBA" id="ARBA00008236"/>
    </source>
</evidence>
<dbReference type="EC" id="3.4.11.-" evidence="10"/>
<dbReference type="InterPro" id="IPR052170">
    <property type="entry name" value="M29_Exopeptidase"/>
</dbReference>
<gene>
    <name evidence="10" type="primary">pepS</name>
    <name evidence="10" type="ORF">SAMEA44547418_00979</name>
</gene>
<keyword evidence="11" id="KW-1185">Reference proteome</keyword>
<keyword evidence="7" id="KW-0479">Metal-binding</keyword>
<dbReference type="GO" id="GO:0046872">
    <property type="term" value="F:metal ion binding"/>
    <property type="evidence" value="ECO:0007669"/>
    <property type="project" value="UniProtKB-KW"/>
</dbReference>
<dbReference type="AlphaFoldDB" id="A0A239Z2F5"/>
<dbReference type="GO" id="GO:0006508">
    <property type="term" value="P:proteolysis"/>
    <property type="evidence" value="ECO:0007669"/>
    <property type="project" value="UniProtKB-KW"/>
</dbReference>
<dbReference type="InterPro" id="IPR035097">
    <property type="entry name" value="M29_N-terminal"/>
</dbReference>
<dbReference type="PRINTS" id="PR00919">
    <property type="entry name" value="THERMOPTASE"/>
</dbReference>
<name>A0A239Z2F5_9FIRM</name>
<dbReference type="PANTHER" id="PTHR34448">
    <property type="entry name" value="AMINOPEPTIDASE"/>
    <property type="match status" value="1"/>
</dbReference>
<dbReference type="GO" id="GO:0008237">
    <property type="term" value="F:metallopeptidase activity"/>
    <property type="evidence" value="ECO:0007669"/>
    <property type="project" value="UniProtKB-KW"/>
</dbReference>
<dbReference type="GO" id="GO:0004177">
    <property type="term" value="F:aminopeptidase activity"/>
    <property type="evidence" value="ECO:0007669"/>
    <property type="project" value="UniProtKB-KW"/>
</dbReference>
<evidence type="ECO:0000256" key="9">
    <source>
        <dbReference type="ARBA" id="ARBA00023049"/>
    </source>
</evidence>
<keyword evidence="6" id="KW-0645">Protease</keyword>
<evidence type="ECO:0000256" key="2">
    <source>
        <dbReference type="ARBA" id="ARBA00001946"/>
    </source>
</evidence>
<dbReference type="Proteomes" id="UP000214973">
    <property type="component" value="Chromosome 1"/>
</dbReference>
<evidence type="ECO:0000256" key="1">
    <source>
        <dbReference type="ARBA" id="ARBA00001941"/>
    </source>
</evidence>
<protein>
    <submittedName>
        <fullName evidence="10">Aminopeptidase pepS</fullName>
        <ecNumber evidence="10">3.4.11.-</ecNumber>
    </submittedName>
</protein>
<comment type="similarity">
    <text evidence="4">Belongs to the peptidase M29 family.</text>
</comment>
<dbReference type="Pfam" id="PF02073">
    <property type="entry name" value="Peptidase_M29"/>
    <property type="match status" value="1"/>
</dbReference>
<evidence type="ECO:0000256" key="8">
    <source>
        <dbReference type="ARBA" id="ARBA00022801"/>
    </source>
</evidence>
<reference evidence="10 11" key="1">
    <citation type="submission" date="2017-06" db="EMBL/GenBank/DDBJ databases">
        <authorList>
            <consortium name="Pathogen Informatics"/>
        </authorList>
    </citation>
    <scope>NUCLEOTIDE SEQUENCE [LARGE SCALE GENOMIC DNA]</scope>
    <source>
        <strain evidence="10 11">NCTC12018</strain>
    </source>
</reference>
<evidence type="ECO:0000256" key="5">
    <source>
        <dbReference type="ARBA" id="ARBA00022438"/>
    </source>
</evidence>
<comment type="cofactor">
    <cofactor evidence="3">
        <name>Zn(2+)</name>
        <dbReference type="ChEBI" id="CHEBI:29105"/>
    </cofactor>
</comment>
<evidence type="ECO:0000313" key="11">
    <source>
        <dbReference type="Proteomes" id="UP000214973"/>
    </source>
</evidence>
<evidence type="ECO:0000313" key="10">
    <source>
        <dbReference type="EMBL" id="SNV65509.1"/>
    </source>
</evidence>
<evidence type="ECO:0000256" key="6">
    <source>
        <dbReference type="ARBA" id="ARBA00022670"/>
    </source>
</evidence>
<organism evidence="10 11">
    <name type="scientific">Veillonella rodentium</name>
    <dbReference type="NCBI Taxonomy" id="248315"/>
    <lineage>
        <taxon>Bacteria</taxon>
        <taxon>Bacillati</taxon>
        <taxon>Bacillota</taxon>
        <taxon>Negativicutes</taxon>
        <taxon>Veillonellales</taxon>
        <taxon>Veillonellaceae</taxon>
        <taxon>Veillonella</taxon>
    </lineage>
</organism>
<proteinExistence type="inferred from homology"/>
<dbReference type="Gene3D" id="3.40.1830.10">
    <property type="entry name" value="Thermophilic metalloprotease (M29)"/>
    <property type="match status" value="1"/>
</dbReference>
<accession>A0A239Z2F5</accession>
<keyword evidence="9" id="KW-0482">Metalloprotease</keyword>
<dbReference type="KEGG" id="vrm:44547418_00979"/>
<dbReference type="EMBL" id="LT906470">
    <property type="protein sequence ID" value="SNV65509.1"/>
    <property type="molecule type" value="Genomic_DNA"/>
</dbReference>
<comment type="cofactor">
    <cofactor evidence="1">
        <name>Co(2+)</name>
        <dbReference type="ChEBI" id="CHEBI:48828"/>
    </cofactor>
</comment>